<sequence length="75" mass="8482">MKHKILMEEGQRKSPRRSPRIHSDGGTSNQKVYRRSRIRGQVSSPTATNDVNDGPNFSLEISQFVFGCFNRDSTA</sequence>
<accession>A0AAN8TUU9</accession>
<organism evidence="2 3">
    <name type="scientific">Solanum bulbocastanum</name>
    <name type="common">Wild potato</name>
    <dbReference type="NCBI Taxonomy" id="147425"/>
    <lineage>
        <taxon>Eukaryota</taxon>
        <taxon>Viridiplantae</taxon>
        <taxon>Streptophyta</taxon>
        <taxon>Embryophyta</taxon>
        <taxon>Tracheophyta</taxon>
        <taxon>Spermatophyta</taxon>
        <taxon>Magnoliopsida</taxon>
        <taxon>eudicotyledons</taxon>
        <taxon>Gunneridae</taxon>
        <taxon>Pentapetalae</taxon>
        <taxon>asterids</taxon>
        <taxon>lamiids</taxon>
        <taxon>Solanales</taxon>
        <taxon>Solanaceae</taxon>
        <taxon>Solanoideae</taxon>
        <taxon>Solaneae</taxon>
        <taxon>Solanum</taxon>
    </lineage>
</organism>
<dbReference type="EMBL" id="JBANQN010000004">
    <property type="protein sequence ID" value="KAK6791587.1"/>
    <property type="molecule type" value="Genomic_DNA"/>
</dbReference>
<proteinExistence type="predicted"/>
<gene>
    <name evidence="2" type="ORF">RDI58_010668</name>
</gene>
<keyword evidence="3" id="KW-1185">Reference proteome</keyword>
<feature type="region of interest" description="Disordered" evidence="1">
    <location>
        <begin position="1"/>
        <end position="32"/>
    </location>
</feature>
<evidence type="ECO:0000313" key="3">
    <source>
        <dbReference type="Proteomes" id="UP001371456"/>
    </source>
</evidence>
<comment type="caution">
    <text evidence="2">The sequence shown here is derived from an EMBL/GenBank/DDBJ whole genome shotgun (WGS) entry which is preliminary data.</text>
</comment>
<reference evidence="2 3" key="1">
    <citation type="submission" date="2024-02" db="EMBL/GenBank/DDBJ databases">
        <title>de novo genome assembly of Solanum bulbocastanum strain 11H21.</title>
        <authorList>
            <person name="Hosaka A.J."/>
        </authorList>
    </citation>
    <scope>NUCLEOTIDE SEQUENCE [LARGE SCALE GENOMIC DNA]</scope>
    <source>
        <tissue evidence="2">Young leaves</tissue>
    </source>
</reference>
<dbReference type="AlphaFoldDB" id="A0AAN8TUU9"/>
<feature type="compositionally biased region" description="Basic and acidic residues" evidence="1">
    <location>
        <begin position="1"/>
        <end position="12"/>
    </location>
</feature>
<dbReference type="Proteomes" id="UP001371456">
    <property type="component" value="Unassembled WGS sequence"/>
</dbReference>
<evidence type="ECO:0000256" key="1">
    <source>
        <dbReference type="SAM" id="MobiDB-lite"/>
    </source>
</evidence>
<name>A0AAN8TUU9_SOLBU</name>
<protein>
    <submittedName>
        <fullName evidence="2">Uncharacterized protein</fullName>
    </submittedName>
</protein>
<evidence type="ECO:0000313" key="2">
    <source>
        <dbReference type="EMBL" id="KAK6791587.1"/>
    </source>
</evidence>